<evidence type="ECO:0000313" key="2">
    <source>
        <dbReference type="Proteomes" id="UP000077412"/>
    </source>
</evidence>
<dbReference type="Gene3D" id="3.10.180.10">
    <property type="entry name" value="2,3-Dihydroxybiphenyl 1,2-Dioxygenase, domain 1"/>
    <property type="match status" value="1"/>
</dbReference>
<dbReference type="AlphaFoldDB" id="A0A1B1Z1T6"/>
<keyword evidence="1" id="KW-0503">Monooxygenase</keyword>
<dbReference type="InterPro" id="IPR029068">
    <property type="entry name" value="Glyas_Bleomycin-R_OHBP_Dase"/>
</dbReference>
<dbReference type="STRING" id="255247.ABE41_005290"/>
<accession>A0A1B1Z1T6</accession>
<dbReference type="KEGG" id="far:ABE41_005290"/>
<dbReference type="RefSeq" id="WP_066287229.1">
    <property type="nucleotide sequence ID" value="NZ_CP016761.1"/>
</dbReference>
<dbReference type="Proteomes" id="UP000077412">
    <property type="component" value="Chromosome"/>
</dbReference>
<dbReference type="EMBL" id="CP016761">
    <property type="protein sequence ID" value="ANX11413.1"/>
    <property type="molecule type" value="Genomic_DNA"/>
</dbReference>
<gene>
    <name evidence="1" type="ORF">ABE41_005290</name>
</gene>
<keyword evidence="2" id="KW-1185">Reference proteome</keyword>
<evidence type="ECO:0000313" key="1">
    <source>
        <dbReference type="EMBL" id="ANX11413.1"/>
    </source>
</evidence>
<dbReference type="GO" id="GO:0004497">
    <property type="term" value="F:monooxygenase activity"/>
    <property type="evidence" value="ECO:0007669"/>
    <property type="project" value="UniProtKB-KW"/>
</dbReference>
<sequence length="129" mass="15372">MIYEMTVQVRVSDIIEGQRFYETLLNRQPDFTPHEGFAEWELIPNCWLQVAEGIPTEGNGPIRLGVVDLVAERKRLMDILKVEEFEIHEREEVPVKWATFSDPWGNRLGLFEYKDEEYKKEKLEFIVRR</sequence>
<name>A0A1B1Z1T6_9BACL</name>
<proteinExistence type="predicted"/>
<organism evidence="1 2">
    <name type="scientific">Fictibacillus arsenicus</name>
    <dbReference type="NCBI Taxonomy" id="255247"/>
    <lineage>
        <taxon>Bacteria</taxon>
        <taxon>Bacillati</taxon>
        <taxon>Bacillota</taxon>
        <taxon>Bacilli</taxon>
        <taxon>Bacillales</taxon>
        <taxon>Fictibacillaceae</taxon>
        <taxon>Fictibacillus</taxon>
    </lineage>
</organism>
<keyword evidence="1" id="KW-0560">Oxidoreductase</keyword>
<reference evidence="1 2" key="1">
    <citation type="submission" date="2016-08" db="EMBL/GenBank/DDBJ databases">
        <title>Complete genome sequence of Fictibacillus arsenicus G25-54, a strain with toxicity to nematodes and a potential arsenic-resistance activity.</title>
        <authorList>
            <person name="Zheng Z."/>
        </authorList>
    </citation>
    <scope>NUCLEOTIDE SEQUENCE [LARGE SCALE GENOMIC DNA]</scope>
    <source>
        <strain evidence="1 2">G25-54</strain>
    </source>
</reference>
<protein>
    <submittedName>
        <fullName evidence="1">Ornithine monooxygenase</fullName>
    </submittedName>
</protein>
<dbReference type="OrthoDB" id="2453533at2"/>
<dbReference type="SUPFAM" id="SSF54593">
    <property type="entry name" value="Glyoxalase/Bleomycin resistance protein/Dihydroxybiphenyl dioxygenase"/>
    <property type="match status" value="1"/>
</dbReference>